<dbReference type="RefSeq" id="WP_023556614.1">
    <property type="nucleotide sequence ID" value="NZ_KI629782.1"/>
</dbReference>
<dbReference type="EMBL" id="AYJU01000016">
    <property type="protein sequence ID" value="EST54336.1"/>
    <property type="molecule type" value="Genomic_DNA"/>
</dbReference>
<name>V6M6W9_9BACL</name>
<dbReference type="InterPro" id="IPR036249">
    <property type="entry name" value="Thioredoxin-like_sf"/>
</dbReference>
<protein>
    <submittedName>
        <fullName evidence="1">Thioredoxin</fullName>
    </submittedName>
</protein>
<evidence type="ECO:0000313" key="1">
    <source>
        <dbReference type="EMBL" id="EST54336.1"/>
    </source>
</evidence>
<organism evidence="1 2">
    <name type="scientific">Brevibacillus panacihumi W25</name>
    <dbReference type="NCBI Taxonomy" id="1408254"/>
    <lineage>
        <taxon>Bacteria</taxon>
        <taxon>Bacillati</taxon>
        <taxon>Bacillota</taxon>
        <taxon>Bacilli</taxon>
        <taxon>Bacillales</taxon>
        <taxon>Paenibacillaceae</taxon>
        <taxon>Brevibacillus</taxon>
    </lineage>
</organism>
<dbReference type="Gene3D" id="3.40.30.10">
    <property type="entry name" value="Glutaredoxin"/>
    <property type="match status" value="1"/>
</dbReference>
<dbReference type="PATRIC" id="fig|1408254.3.peg.2660"/>
<dbReference type="AlphaFoldDB" id="V6M6W9"/>
<accession>V6M6W9</accession>
<dbReference type="SUPFAM" id="SSF52833">
    <property type="entry name" value="Thioredoxin-like"/>
    <property type="match status" value="1"/>
</dbReference>
<dbReference type="Proteomes" id="UP000017973">
    <property type="component" value="Unassembled WGS sequence"/>
</dbReference>
<dbReference type="eggNOG" id="COG0526">
    <property type="taxonomic scope" value="Bacteria"/>
</dbReference>
<dbReference type="CDD" id="cd02947">
    <property type="entry name" value="TRX_family"/>
    <property type="match status" value="1"/>
</dbReference>
<dbReference type="STRING" id="1408254.T458_13480"/>
<sequence>MKKLTLLSEVKDHVETNPVSLLFIKMANCGVCDATLEKTVQLLQSYPEIPAGVVSIEDTPSLAGEWLVFTAPTILLFMEGKEVHRQSRIVVFGELENALHRAKKVSTE</sequence>
<evidence type="ECO:0000313" key="2">
    <source>
        <dbReference type="Proteomes" id="UP000017973"/>
    </source>
</evidence>
<gene>
    <name evidence="1" type="ORF">T458_13480</name>
</gene>
<keyword evidence="2" id="KW-1185">Reference proteome</keyword>
<dbReference type="HOGENOM" id="CLU_090389_16_1_9"/>
<dbReference type="OrthoDB" id="411356at2"/>
<comment type="caution">
    <text evidence="1">The sequence shown here is derived from an EMBL/GenBank/DDBJ whole genome shotgun (WGS) entry which is preliminary data.</text>
</comment>
<proteinExistence type="predicted"/>
<reference evidence="1 2" key="1">
    <citation type="journal article" date="2014" name="Genome Announc.">
        <title>Draft Genome Sequence of Brevibacillus panacihumi Strain W25, a Halotolerant Hydrocarbon-Degrading Bacterium.</title>
        <authorList>
            <person name="Wang X."/>
            <person name="Jin D."/>
            <person name="Zhou L."/>
            <person name="Wu L."/>
            <person name="An W."/>
            <person name="Chen Y."/>
            <person name="Zhao L."/>
        </authorList>
    </citation>
    <scope>NUCLEOTIDE SEQUENCE [LARGE SCALE GENOMIC DNA]</scope>
    <source>
        <strain evidence="1 2">W25</strain>
    </source>
</reference>